<dbReference type="AlphaFoldDB" id="A0AAW8FF86"/>
<evidence type="ECO:0000256" key="1">
    <source>
        <dbReference type="ARBA" id="ARBA00008520"/>
    </source>
</evidence>
<reference evidence="4" key="1">
    <citation type="submission" date="2023-07" db="EMBL/GenBank/DDBJ databases">
        <title>Comparative genomics of wheat-associated soil bacteria to identify genetic determinants of phenazine resistance.</title>
        <authorList>
            <person name="Mouncey N."/>
        </authorList>
    </citation>
    <scope>NUCLEOTIDE SEQUENCE</scope>
    <source>
        <strain evidence="4">V4I22</strain>
    </source>
</reference>
<dbReference type="GO" id="GO:0042956">
    <property type="term" value="P:maltodextrin transmembrane transport"/>
    <property type="evidence" value="ECO:0007669"/>
    <property type="project" value="TreeGrafter"/>
</dbReference>
<dbReference type="PANTHER" id="PTHR30061:SF50">
    <property type="entry name" value="MALTOSE_MALTODEXTRIN-BINDING PERIPLASMIC PROTEIN"/>
    <property type="match status" value="1"/>
</dbReference>
<dbReference type="GO" id="GO:0055052">
    <property type="term" value="C:ATP-binding cassette (ABC) transporter complex, substrate-binding subunit-containing"/>
    <property type="evidence" value="ECO:0007669"/>
    <property type="project" value="TreeGrafter"/>
</dbReference>
<organism evidence="4 5">
    <name type="scientific">Streptomyces canus</name>
    <dbReference type="NCBI Taxonomy" id="58343"/>
    <lineage>
        <taxon>Bacteria</taxon>
        <taxon>Bacillati</taxon>
        <taxon>Actinomycetota</taxon>
        <taxon>Actinomycetes</taxon>
        <taxon>Kitasatosporales</taxon>
        <taxon>Streptomycetaceae</taxon>
        <taxon>Streptomyces</taxon>
        <taxon>Streptomyces aurantiacus group</taxon>
    </lineage>
</organism>
<dbReference type="Pfam" id="PF13416">
    <property type="entry name" value="SBP_bac_8"/>
    <property type="match status" value="1"/>
</dbReference>
<dbReference type="SUPFAM" id="SSF53850">
    <property type="entry name" value="Periplasmic binding protein-like II"/>
    <property type="match status" value="1"/>
</dbReference>
<dbReference type="Gene3D" id="3.40.190.10">
    <property type="entry name" value="Periplasmic binding protein-like II"/>
    <property type="match status" value="2"/>
</dbReference>
<evidence type="ECO:0000256" key="3">
    <source>
        <dbReference type="ARBA" id="ARBA00022729"/>
    </source>
</evidence>
<gene>
    <name evidence="4" type="ORF">QFZ22_003705</name>
</gene>
<evidence type="ECO:0000313" key="4">
    <source>
        <dbReference type="EMBL" id="MDQ0907720.1"/>
    </source>
</evidence>
<keyword evidence="2" id="KW-0813">Transport</keyword>
<evidence type="ECO:0000256" key="2">
    <source>
        <dbReference type="ARBA" id="ARBA00022448"/>
    </source>
</evidence>
<sequence length="462" mass="48993">MTGFVVWSKLPLLVYTIGPGPGLWAGGVGIPEEGGVKRKLAAAIGIAGMVVSVAACGNSDSGSSDNGGADAKELTVWLTVDAQNNWPELVKAADAAVQKKHPGIKINHEYYGWPDKNTKLDAVLATDKAPDVVEMGNTEMLGYMVKGAFAPLDPSKFTNSSAWLDGLKASVSYDGKTYGVPYYAGGRVGNWRKDVFASVGVKSTPKTYAELTAALDKVQKKEGDKFSAWYQPTRDWYAAMSFVYDAGGSIAKEDGGQWKASLSSPESVKGLTEFKNVVDKYMHGDKTKDENDRYIVYGQGKSGMIFGAAWEGATSADPKNDKTGKLKDNLENFVMPGPSGKNMPVFLGGSDLAVPVKSKAQAVAAEWINAFTGPSGQKGLMAKGNLPNNKTDLATLKNDPATAVPATAAESNWFVPMAPGWGQVEKAQILQTMLQNIGTGKKSVEAAAKEADAAIDKVINTK</sequence>
<dbReference type="InterPro" id="IPR006059">
    <property type="entry name" value="SBP"/>
</dbReference>
<accession>A0AAW8FF86</accession>
<keyword evidence="3" id="KW-0732">Signal</keyword>
<dbReference type="GO" id="GO:0015768">
    <property type="term" value="P:maltose transport"/>
    <property type="evidence" value="ECO:0007669"/>
    <property type="project" value="TreeGrafter"/>
</dbReference>
<comment type="similarity">
    <text evidence="1">Belongs to the bacterial solute-binding protein 1 family.</text>
</comment>
<protein>
    <submittedName>
        <fullName evidence="4">N,N'-diacetylchitobiose transport system substrate-binding protein</fullName>
    </submittedName>
</protein>
<dbReference type="GO" id="GO:1901982">
    <property type="term" value="F:maltose binding"/>
    <property type="evidence" value="ECO:0007669"/>
    <property type="project" value="TreeGrafter"/>
</dbReference>
<dbReference type="Proteomes" id="UP001234216">
    <property type="component" value="Unassembled WGS sequence"/>
</dbReference>
<evidence type="ECO:0000313" key="5">
    <source>
        <dbReference type="Proteomes" id="UP001234216"/>
    </source>
</evidence>
<name>A0AAW8FF86_9ACTN</name>
<dbReference type="PANTHER" id="PTHR30061">
    <property type="entry name" value="MALTOSE-BINDING PERIPLASMIC PROTEIN"/>
    <property type="match status" value="1"/>
</dbReference>
<comment type="caution">
    <text evidence="4">The sequence shown here is derived from an EMBL/GenBank/DDBJ whole genome shotgun (WGS) entry which is preliminary data.</text>
</comment>
<dbReference type="EMBL" id="JAUSZV010000005">
    <property type="protein sequence ID" value="MDQ0907720.1"/>
    <property type="molecule type" value="Genomic_DNA"/>
</dbReference>
<proteinExistence type="inferred from homology"/>